<sequence length="141" mass="16233">MDELFADLPPLADCDEDCLLKLSSKNKRSIILQATPVDFLIEIRPGYAPEIDENPRLTQKRLEERSCMTDGSHLEQSDKWVQTDEVEVESKGCYAELPPTYRPEDYDESALERILRHISAYIHKQQVGQFTELTLSVSFSR</sequence>
<protein>
    <submittedName>
        <fullName evidence="1">Uncharacterized protein</fullName>
    </submittedName>
</protein>
<evidence type="ECO:0000313" key="1">
    <source>
        <dbReference type="EMBL" id="CAB3411122.1"/>
    </source>
</evidence>
<name>A0A8S1FFC6_9PELO</name>
<evidence type="ECO:0000313" key="2">
    <source>
        <dbReference type="Proteomes" id="UP000494206"/>
    </source>
</evidence>
<reference evidence="1 2" key="1">
    <citation type="submission" date="2020-04" db="EMBL/GenBank/DDBJ databases">
        <authorList>
            <person name="Laetsch R D."/>
            <person name="Stevens L."/>
            <person name="Kumar S."/>
            <person name="Blaxter L. M."/>
        </authorList>
    </citation>
    <scope>NUCLEOTIDE SEQUENCE [LARGE SCALE GENOMIC DNA]</scope>
</reference>
<keyword evidence="2" id="KW-1185">Reference proteome</keyword>
<organism evidence="1 2">
    <name type="scientific">Caenorhabditis bovis</name>
    <dbReference type="NCBI Taxonomy" id="2654633"/>
    <lineage>
        <taxon>Eukaryota</taxon>
        <taxon>Metazoa</taxon>
        <taxon>Ecdysozoa</taxon>
        <taxon>Nematoda</taxon>
        <taxon>Chromadorea</taxon>
        <taxon>Rhabditida</taxon>
        <taxon>Rhabditina</taxon>
        <taxon>Rhabditomorpha</taxon>
        <taxon>Rhabditoidea</taxon>
        <taxon>Rhabditidae</taxon>
        <taxon>Peloderinae</taxon>
        <taxon>Caenorhabditis</taxon>
    </lineage>
</organism>
<dbReference type="OrthoDB" id="5775307at2759"/>
<dbReference type="Proteomes" id="UP000494206">
    <property type="component" value="Unassembled WGS sequence"/>
</dbReference>
<accession>A0A8S1FFC6</accession>
<comment type="caution">
    <text evidence="1">The sequence shown here is derived from an EMBL/GenBank/DDBJ whole genome shotgun (WGS) entry which is preliminary data.</text>
</comment>
<dbReference type="AlphaFoldDB" id="A0A8S1FFC6"/>
<gene>
    <name evidence="1" type="ORF">CBOVIS_LOCUS12547</name>
</gene>
<dbReference type="EMBL" id="CADEPM010000012">
    <property type="protein sequence ID" value="CAB3411122.1"/>
    <property type="molecule type" value="Genomic_DNA"/>
</dbReference>
<proteinExistence type="predicted"/>